<reference evidence="3 4" key="1">
    <citation type="submission" date="2020-08" db="EMBL/GenBank/DDBJ databases">
        <title>Novel species isolated from subtropical streams in China.</title>
        <authorList>
            <person name="Lu H."/>
        </authorList>
    </citation>
    <scope>NUCLEOTIDE SEQUENCE [LARGE SCALE GENOMIC DNA]</scope>
    <source>
        <strain evidence="3 4">KACC 16656</strain>
    </source>
</reference>
<dbReference type="PROSITE" id="PS50887">
    <property type="entry name" value="GGDEF"/>
    <property type="match status" value="1"/>
</dbReference>
<dbReference type="RefSeq" id="WP_186922998.1">
    <property type="nucleotide sequence ID" value="NZ_JACOFW010000011.1"/>
</dbReference>
<name>A0ABR6X4Q5_9BURK</name>
<dbReference type="InterPro" id="IPR050469">
    <property type="entry name" value="Diguanylate_Cyclase"/>
</dbReference>
<dbReference type="Proteomes" id="UP000648257">
    <property type="component" value="Unassembled WGS sequence"/>
</dbReference>
<evidence type="ECO:0000313" key="4">
    <source>
        <dbReference type="Proteomes" id="UP000648257"/>
    </source>
</evidence>
<evidence type="ECO:0000313" key="3">
    <source>
        <dbReference type="EMBL" id="MBC3807919.1"/>
    </source>
</evidence>
<dbReference type="PANTHER" id="PTHR45138">
    <property type="entry name" value="REGULATORY COMPONENTS OF SENSORY TRANSDUCTION SYSTEM"/>
    <property type="match status" value="1"/>
</dbReference>
<dbReference type="PANTHER" id="PTHR45138:SF24">
    <property type="entry name" value="DIGUANYLATE CYCLASE DGCC-RELATED"/>
    <property type="match status" value="1"/>
</dbReference>
<dbReference type="Pfam" id="PF00990">
    <property type="entry name" value="GGDEF"/>
    <property type="match status" value="1"/>
</dbReference>
<dbReference type="EMBL" id="JACOFW010000011">
    <property type="protein sequence ID" value="MBC3807919.1"/>
    <property type="molecule type" value="Genomic_DNA"/>
</dbReference>
<dbReference type="SMART" id="SM00267">
    <property type="entry name" value="GGDEF"/>
    <property type="match status" value="1"/>
</dbReference>
<organism evidence="3 4">
    <name type="scientific">Undibacterium seohonense</name>
    <dbReference type="NCBI Taxonomy" id="1344950"/>
    <lineage>
        <taxon>Bacteria</taxon>
        <taxon>Pseudomonadati</taxon>
        <taxon>Pseudomonadota</taxon>
        <taxon>Betaproteobacteria</taxon>
        <taxon>Burkholderiales</taxon>
        <taxon>Oxalobacteraceae</taxon>
        <taxon>Undibacterium</taxon>
    </lineage>
</organism>
<evidence type="ECO:0000259" key="2">
    <source>
        <dbReference type="PROSITE" id="PS50887"/>
    </source>
</evidence>
<sequence>MQCKNSIEALTPFLLELFDQSEQLIAIFDSNDLLCYANRAFQAAFFATPNGETTFADMMRANFHATRGSTVSDNDFEVWIASVLSRRGKQEFRAFEADLTDGRWIWMTETLHANGAMLCIASDITCLRQDARELRIDRDKALRASQTDALTGISNRGHIMQLLDIAIRQAASDKRPLCIACLDLDHFKKINDQYGHDIGDLVIRDFAQHLQACTRREDGCGRIGGEEFLLVLPDVSIDTASTIIDRLLETVRSAYPAKEHPTLTYSFSAGIASLCTDESLRSILKRADIALYSAKNLGRDQFQIAPS</sequence>
<dbReference type="EC" id="2.7.7.65" evidence="1"/>
<keyword evidence="4" id="KW-1185">Reference proteome</keyword>
<comment type="caution">
    <text evidence="3">The sequence shown here is derived from an EMBL/GenBank/DDBJ whole genome shotgun (WGS) entry which is preliminary data.</text>
</comment>
<proteinExistence type="predicted"/>
<accession>A0ABR6X4Q5</accession>
<gene>
    <name evidence="3" type="ORF">H8K52_11240</name>
</gene>
<dbReference type="SUPFAM" id="SSF55073">
    <property type="entry name" value="Nucleotide cyclase"/>
    <property type="match status" value="1"/>
</dbReference>
<dbReference type="CDD" id="cd01949">
    <property type="entry name" value="GGDEF"/>
    <property type="match status" value="1"/>
</dbReference>
<evidence type="ECO:0000256" key="1">
    <source>
        <dbReference type="ARBA" id="ARBA00012528"/>
    </source>
</evidence>
<protein>
    <recommendedName>
        <fullName evidence="1">diguanylate cyclase</fullName>
        <ecNumber evidence="1">2.7.7.65</ecNumber>
    </recommendedName>
</protein>
<dbReference type="InterPro" id="IPR029787">
    <property type="entry name" value="Nucleotide_cyclase"/>
</dbReference>
<feature type="domain" description="GGDEF" evidence="2">
    <location>
        <begin position="175"/>
        <end position="307"/>
    </location>
</feature>
<dbReference type="InterPro" id="IPR043128">
    <property type="entry name" value="Rev_trsase/Diguanyl_cyclase"/>
</dbReference>
<dbReference type="InterPro" id="IPR000160">
    <property type="entry name" value="GGDEF_dom"/>
</dbReference>
<dbReference type="NCBIfam" id="TIGR00254">
    <property type="entry name" value="GGDEF"/>
    <property type="match status" value="1"/>
</dbReference>
<dbReference type="Gene3D" id="3.30.70.270">
    <property type="match status" value="1"/>
</dbReference>